<accession>G5A1J7</accession>
<name>G5A1J7_PHYSP</name>
<reference evidence="2 3" key="1">
    <citation type="journal article" date="2006" name="Science">
        <title>Phytophthora genome sequences uncover evolutionary origins and mechanisms of pathogenesis.</title>
        <authorList>
            <person name="Tyler B.M."/>
            <person name="Tripathy S."/>
            <person name="Zhang X."/>
            <person name="Dehal P."/>
            <person name="Jiang R.H."/>
            <person name="Aerts A."/>
            <person name="Arredondo F.D."/>
            <person name="Baxter L."/>
            <person name="Bensasson D."/>
            <person name="Beynon J.L."/>
            <person name="Chapman J."/>
            <person name="Damasceno C.M."/>
            <person name="Dorrance A.E."/>
            <person name="Dou D."/>
            <person name="Dickerman A.W."/>
            <person name="Dubchak I.L."/>
            <person name="Garbelotto M."/>
            <person name="Gijzen M."/>
            <person name="Gordon S.G."/>
            <person name="Govers F."/>
            <person name="Grunwald N.J."/>
            <person name="Huang W."/>
            <person name="Ivors K.L."/>
            <person name="Jones R.W."/>
            <person name="Kamoun S."/>
            <person name="Krampis K."/>
            <person name="Lamour K.H."/>
            <person name="Lee M.K."/>
            <person name="McDonald W.H."/>
            <person name="Medina M."/>
            <person name="Meijer H.J."/>
            <person name="Nordberg E.K."/>
            <person name="Maclean D.J."/>
            <person name="Ospina-Giraldo M.D."/>
            <person name="Morris P.F."/>
            <person name="Phuntumart V."/>
            <person name="Putnam N.H."/>
            <person name="Rash S."/>
            <person name="Rose J.K."/>
            <person name="Sakihama Y."/>
            <person name="Salamov A.A."/>
            <person name="Savidor A."/>
            <person name="Scheuring C.F."/>
            <person name="Smith B.M."/>
            <person name="Sobral B.W."/>
            <person name="Terry A."/>
            <person name="Torto-Alalibo T.A."/>
            <person name="Win J."/>
            <person name="Xu Z."/>
            <person name="Zhang H."/>
            <person name="Grigoriev I.V."/>
            <person name="Rokhsar D.S."/>
            <person name="Boore J.L."/>
        </authorList>
    </citation>
    <scope>NUCLEOTIDE SEQUENCE [LARGE SCALE GENOMIC DNA]</scope>
    <source>
        <strain evidence="2 3">P6497</strain>
    </source>
</reference>
<evidence type="ECO:0000313" key="2">
    <source>
        <dbReference type="EMBL" id="EGZ10795.1"/>
    </source>
</evidence>
<proteinExistence type="predicted"/>
<dbReference type="AlphaFoldDB" id="G5A1J7"/>
<keyword evidence="3" id="KW-1185">Reference proteome</keyword>
<feature type="domain" description="MULE transposase" evidence="1">
    <location>
        <begin position="66"/>
        <end position="165"/>
    </location>
</feature>
<evidence type="ECO:0000259" key="1">
    <source>
        <dbReference type="Pfam" id="PF10551"/>
    </source>
</evidence>
<dbReference type="GeneID" id="20660183"/>
<dbReference type="RefSeq" id="XP_009533540.1">
    <property type="nucleotide sequence ID" value="XM_009535245.1"/>
</dbReference>
<protein>
    <recommendedName>
        <fullName evidence="1">MULE transposase domain-containing protein</fullName>
    </recommendedName>
</protein>
<dbReference type="Pfam" id="PF10551">
    <property type="entry name" value="MULE"/>
    <property type="match status" value="1"/>
</dbReference>
<dbReference type="InParanoid" id="G5A1J7"/>
<organism evidence="2 3">
    <name type="scientific">Phytophthora sojae (strain P6497)</name>
    <name type="common">Soybean stem and root rot agent</name>
    <name type="synonym">Phytophthora megasperma f. sp. glycines</name>
    <dbReference type="NCBI Taxonomy" id="1094619"/>
    <lineage>
        <taxon>Eukaryota</taxon>
        <taxon>Sar</taxon>
        <taxon>Stramenopiles</taxon>
        <taxon>Oomycota</taxon>
        <taxon>Peronosporomycetes</taxon>
        <taxon>Peronosporales</taxon>
        <taxon>Peronosporaceae</taxon>
        <taxon>Phytophthora</taxon>
    </lineage>
</organism>
<dbReference type="EMBL" id="JH159158">
    <property type="protein sequence ID" value="EGZ10795.1"/>
    <property type="molecule type" value="Genomic_DNA"/>
</dbReference>
<gene>
    <name evidence="2" type="ORF">PHYSODRAFT_519493</name>
</gene>
<feature type="non-terminal residue" evidence="2">
    <location>
        <position position="274"/>
    </location>
</feature>
<dbReference type="KEGG" id="psoj:PHYSODRAFT_519493"/>
<sequence>MARARRYKPELQPDSAFLFGPKLDTDGFVYVGSGEDADPFIFGVTSLALIDSCLRFCHSGDFAQFHADATFKVSDLGYLVITCGFTDRGHSYQVGVFFVVSRRTEHEYTECLRSFADVVRHVRGATLRIDATMSDAEDAQFLALENVPSFANATKLMCYFHVMYNVRKRTQHLPFDERRNVMNSIVDMHFTQSLLEFEPTRDREIANWRKQTHLVEFADYFEQQWLTGRYWRCQLYHNPEGYALTNNPCENLNGGLKHFLQRRKHHMCRLLEKI</sequence>
<dbReference type="Proteomes" id="UP000002640">
    <property type="component" value="Unassembled WGS sequence"/>
</dbReference>
<evidence type="ECO:0000313" key="3">
    <source>
        <dbReference type="Proteomes" id="UP000002640"/>
    </source>
</evidence>
<dbReference type="InterPro" id="IPR018289">
    <property type="entry name" value="MULE_transposase_dom"/>
</dbReference>